<feature type="binding site" evidence="6">
    <location>
        <position position="590"/>
    </location>
    <ligand>
        <name>ATP</name>
        <dbReference type="ChEBI" id="CHEBI:30616"/>
    </ligand>
</feature>
<dbReference type="InterPro" id="IPR036830">
    <property type="entry name" value="PP_kinase_middle_dom_sf"/>
</dbReference>
<dbReference type="GO" id="GO:0046872">
    <property type="term" value="F:metal ion binding"/>
    <property type="evidence" value="ECO:0007669"/>
    <property type="project" value="UniProtKB-KW"/>
</dbReference>
<dbReference type="GO" id="GO:0006799">
    <property type="term" value="P:polyphosphate biosynthetic process"/>
    <property type="evidence" value="ECO:0007669"/>
    <property type="project" value="UniProtKB-UniRule"/>
</dbReference>
<evidence type="ECO:0000256" key="5">
    <source>
        <dbReference type="ARBA" id="ARBA00022840"/>
    </source>
</evidence>
<keyword evidence="6" id="KW-0460">Magnesium</keyword>
<comment type="PTM">
    <text evidence="6 7">An intermediate of this reaction is the autophosphorylated ppk in which a phosphate is covalently linked to a histidine residue through a N-P bond.</text>
</comment>
<evidence type="ECO:0000313" key="12">
    <source>
        <dbReference type="EMBL" id="AFD06534.1"/>
    </source>
</evidence>
<dbReference type="Pfam" id="PF13089">
    <property type="entry name" value="PP_kinase_N"/>
    <property type="match status" value="1"/>
</dbReference>
<comment type="similarity">
    <text evidence="6 7">Belongs to the polyphosphate kinase 1 (PPK1) family.</text>
</comment>
<keyword evidence="3 6" id="KW-0547">Nucleotide-binding</keyword>
<comment type="catalytic activity">
    <reaction evidence="6 7">
        <text>[phosphate](n) + ATP = [phosphate](n+1) + ADP</text>
        <dbReference type="Rhea" id="RHEA:19573"/>
        <dbReference type="Rhea" id="RHEA-COMP:9859"/>
        <dbReference type="Rhea" id="RHEA-COMP:14280"/>
        <dbReference type="ChEBI" id="CHEBI:16838"/>
        <dbReference type="ChEBI" id="CHEBI:30616"/>
        <dbReference type="ChEBI" id="CHEBI:456216"/>
        <dbReference type="EC" id="2.7.4.1"/>
    </reaction>
</comment>
<dbReference type="InterPro" id="IPR041108">
    <property type="entry name" value="PP_kinase_C_1"/>
</dbReference>
<dbReference type="SUPFAM" id="SSF56024">
    <property type="entry name" value="Phospholipase D/nuclease"/>
    <property type="match status" value="2"/>
</dbReference>
<feature type="domain" description="Polyphosphate kinase C-terminal" evidence="11">
    <location>
        <begin position="324"/>
        <end position="489"/>
    </location>
</feature>
<dbReference type="AlphaFoldDB" id="H8KVN1"/>
<feature type="binding site" evidence="6">
    <location>
        <position position="368"/>
    </location>
    <ligand>
        <name>Mg(2+)</name>
        <dbReference type="ChEBI" id="CHEBI:18420"/>
    </ligand>
</feature>
<feature type="domain" description="Polyphosphate kinase N-terminal" evidence="9">
    <location>
        <begin position="5"/>
        <end position="109"/>
    </location>
</feature>
<evidence type="ECO:0000256" key="7">
    <source>
        <dbReference type="RuleBase" id="RU003800"/>
    </source>
</evidence>
<dbReference type="GO" id="GO:0009358">
    <property type="term" value="C:polyphosphate kinase complex"/>
    <property type="evidence" value="ECO:0007669"/>
    <property type="project" value="InterPro"/>
</dbReference>
<dbReference type="PANTHER" id="PTHR30218">
    <property type="entry name" value="POLYPHOSPHATE KINASE"/>
    <property type="match status" value="1"/>
</dbReference>
<evidence type="ECO:0000313" key="13">
    <source>
        <dbReference type="Proteomes" id="UP000007590"/>
    </source>
</evidence>
<dbReference type="PIRSF" id="PIRSF015589">
    <property type="entry name" value="PP_kinase"/>
    <property type="match status" value="1"/>
</dbReference>
<keyword evidence="6" id="KW-0479">Metal-binding</keyword>
<dbReference type="InterPro" id="IPR024953">
    <property type="entry name" value="PP_kinase_middle"/>
</dbReference>
<dbReference type="InterPro" id="IPR025200">
    <property type="entry name" value="PPK_C_dom2"/>
</dbReference>
<reference evidence="12" key="1">
    <citation type="submission" date="2012-02" db="EMBL/GenBank/DDBJ databases">
        <title>The complete genome of Solitalea canadensis DSM 3403.</title>
        <authorList>
            <consortium name="US DOE Joint Genome Institute (JGI-PGF)"/>
            <person name="Lucas S."/>
            <person name="Copeland A."/>
            <person name="Lapidus A."/>
            <person name="Glavina del Rio T."/>
            <person name="Dalin E."/>
            <person name="Tice H."/>
            <person name="Bruce D."/>
            <person name="Goodwin L."/>
            <person name="Pitluck S."/>
            <person name="Peters L."/>
            <person name="Ovchinnikova G."/>
            <person name="Lu M."/>
            <person name="Kyrpides N."/>
            <person name="Mavromatis K."/>
            <person name="Ivanova N."/>
            <person name="Brettin T."/>
            <person name="Detter J.C."/>
            <person name="Han C."/>
            <person name="Larimer F."/>
            <person name="Land M."/>
            <person name="Hauser L."/>
            <person name="Markowitz V."/>
            <person name="Cheng J.-F."/>
            <person name="Hugenholtz P."/>
            <person name="Woyke T."/>
            <person name="Wu D."/>
            <person name="Spring S."/>
            <person name="Schroeder M."/>
            <person name="Kopitz M."/>
            <person name="Brambilla E."/>
            <person name="Klenk H.-P."/>
            <person name="Eisen J.A."/>
        </authorList>
    </citation>
    <scope>NUCLEOTIDE SEQUENCE</scope>
    <source>
        <strain evidence="12">DSM 3403</strain>
    </source>
</reference>
<name>H8KVN1_SOLCM</name>
<dbReference type="EMBL" id="CP003349">
    <property type="protein sequence ID" value="AFD06534.1"/>
    <property type="molecule type" value="Genomic_DNA"/>
</dbReference>
<evidence type="ECO:0000259" key="8">
    <source>
        <dbReference type="Pfam" id="PF02503"/>
    </source>
</evidence>
<evidence type="ECO:0000256" key="1">
    <source>
        <dbReference type="ARBA" id="ARBA00022553"/>
    </source>
</evidence>
<dbReference type="GO" id="GO:0005524">
    <property type="term" value="F:ATP binding"/>
    <property type="evidence" value="ECO:0007669"/>
    <property type="project" value="UniProtKB-KW"/>
</dbReference>
<evidence type="ECO:0000256" key="3">
    <source>
        <dbReference type="ARBA" id="ARBA00022741"/>
    </source>
</evidence>
<evidence type="ECO:0000259" key="10">
    <source>
        <dbReference type="Pfam" id="PF13090"/>
    </source>
</evidence>
<evidence type="ECO:0000256" key="2">
    <source>
        <dbReference type="ARBA" id="ARBA00022679"/>
    </source>
</evidence>
<feature type="binding site" evidence="6">
    <location>
        <position position="562"/>
    </location>
    <ligand>
        <name>ATP</name>
        <dbReference type="ChEBI" id="CHEBI:30616"/>
    </ligand>
</feature>
<proteinExistence type="inferred from homology"/>
<comment type="function">
    <text evidence="6 7">Catalyzes the reversible transfer of the terminal phosphate of ATP to form a long-chain polyphosphate (polyP).</text>
</comment>
<feature type="domain" description="Polyphosphate kinase middle" evidence="8">
    <location>
        <begin position="120"/>
        <end position="298"/>
    </location>
</feature>
<organism evidence="12 13">
    <name type="scientific">Solitalea canadensis (strain ATCC 29591 / DSM 3403 / JCM 21819 / LMG 8368 / NBRC 15130 / NCIMB 12057 / USAM 9D)</name>
    <name type="common">Flexibacter canadensis</name>
    <dbReference type="NCBI Taxonomy" id="929556"/>
    <lineage>
        <taxon>Bacteria</taxon>
        <taxon>Pseudomonadati</taxon>
        <taxon>Bacteroidota</taxon>
        <taxon>Sphingobacteriia</taxon>
        <taxon>Sphingobacteriales</taxon>
        <taxon>Sphingobacteriaceae</taxon>
        <taxon>Solitalea</taxon>
    </lineage>
</organism>
<dbReference type="InterPro" id="IPR036832">
    <property type="entry name" value="PPK_N_dom_sf"/>
</dbReference>
<dbReference type="Pfam" id="PF17941">
    <property type="entry name" value="PP_kinase_C_1"/>
    <property type="match status" value="1"/>
</dbReference>
<dbReference type="NCBIfam" id="NF003917">
    <property type="entry name" value="PRK05443.1-1"/>
    <property type="match status" value="1"/>
</dbReference>
<accession>H8KVN1</accession>
<dbReference type="CDD" id="cd09164">
    <property type="entry name" value="PLDc_EcPPK1_C1_like"/>
    <property type="match status" value="1"/>
</dbReference>
<feature type="binding site" evidence="6">
    <location>
        <position position="398"/>
    </location>
    <ligand>
        <name>Mg(2+)</name>
        <dbReference type="ChEBI" id="CHEBI:18420"/>
    </ligand>
</feature>
<dbReference type="SUPFAM" id="SSF143724">
    <property type="entry name" value="PHP14-like"/>
    <property type="match status" value="1"/>
</dbReference>
<protein>
    <recommendedName>
        <fullName evidence="6 7">Polyphosphate kinase</fullName>
        <ecNumber evidence="6 7">2.7.4.1</ecNumber>
    </recommendedName>
    <alternativeName>
        <fullName evidence="6">ATP-polyphosphate phosphotransferase</fullName>
    </alternativeName>
    <alternativeName>
        <fullName evidence="6">Polyphosphoric acid kinase</fullName>
    </alternativeName>
</protein>
<dbReference type="CDD" id="cd09167">
    <property type="entry name" value="PLDc_EcPPK1_C2_like"/>
    <property type="match status" value="1"/>
</dbReference>
<dbReference type="PANTHER" id="PTHR30218:SF0">
    <property type="entry name" value="POLYPHOSPHATE KINASE"/>
    <property type="match status" value="1"/>
</dbReference>
<dbReference type="KEGG" id="scn:Solca_1450"/>
<dbReference type="InterPro" id="IPR003414">
    <property type="entry name" value="PP_kinase"/>
</dbReference>
<keyword evidence="4 6" id="KW-0418">Kinase</keyword>
<dbReference type="eggNOG" id="COG0855">
    <property type="taxonomic scope" value="Bacteria"/>
</dbReference>
<dbReference type="Pfam" id="PF02503">
    <property type="entry name" value="PP_kinase"/>
    <property type="match status" value="1"/>
</dbReference>
<evidence type="ECO:0000256" key="4">
    <source>
        <dbReference type="ARBA" id="ARBA00022777"/>
    </source>
</evidence>
<dbReference type="InterPro" id="IPR025198">
    <property type="entry name" value="PPK_N_dom"/>
</dbReference>
<dbReference type="HAMAP" id="MF_00347">
    <property type="entry name" value="Polyphosphate_kinase"/>
    <property type="match status" value="1"/>
</dbReference>
<evidence type="ECO:0000256" key="6">
    <source>
        <dbReference type="HAMAP-Rule" id="MF_00347"/>
    </source>
</evidence>
<dbReference type="STRING" id="929556.Solca_1450"/>
<dbReference type="Pfam" id="PF13090">
    <property type="entry name" value="PP_kinase_C"/>
    <property type="match status" value="1"/>
</dbReference>
<feature type="domain" description="Polyphosphate kinase C-terminal" evidence="10">
    <location>
        <begin position="501"/>
        <end position="672"/>
    </location>
</feature>
<feature type="binding site" evidence="6">
    <location>
        <position position="43"/>
    </location>
    <ligand>
        <name>ATP</name>
        <dbReference type="ChEBI" id="CHEBI:30616"/>
    </ligand>
</feature>
<evidence type="ECO:0000259" key="11">
    <source>
        <dbReference type="Pfam" id="PF17941"/>
    </source>
</evidence>
<dbReference type="RefSeq" id="WP_014679761.1">
    <property type="nucleotide sequence ID" value="NC_017770.1"/>
</dbReference>
<feature type="binding site" evidence="6">
    <location>
        <position position="461"/>
    </location>
    <ligand>
        <name>ATP</name>
        <dbReference type="ChEBI" id="CHEBI:30616"/>
    </ligand>
</feature>
<dbReference type="OrthoDB" id="9761456at2"/>
<dbReference type="Gene3D" id="3.30.870.10">
    <property type="entry name" value="Endonuclease Chain A"/>
    <property type="match status" value="2"/>
</dbReference>
<comment type="cofactor">
    <cofactor evidence="6">
        <name>Mg(2+)</name>
        <dbReference type="ChEBI" id="CHEBI:18420"/>
    </cofactor>
</comment>
<keyword evidence="13" id="KW-1185">Reference proteome</keyword>
<dbReference type="EC" id="2.7.4.1" evidence="6 7"/>
<sequence>MTPVFFDRDLSWLLFNYRVLQEAQATEVPVYERIKFLSIYSSNLDEFFRVRMPVLLATANIELPDVVDQIVTNDLLKQVQLTVSKQQQEFGATLIHSIIPELKKHHVFFNYGKNIPDEYRDYTRDYFFTRILSFLHPVFLNGKSDFLLENNCIYFALLLKSKGVENSGNQYALVNIPSTHLPRFVSVRSSVDFQLFFIDDIIRDNFQVIFPDHEVLECCSIKITRNAELNIIDEFSPDIAELLQNEIEKRDFGVPTRFLYEEGISETLLNYLQHFCALSPNEMFAGGRYHNLKDLANLPNPIGKQLEYETWPAQHHPELKNIDSIFTAIDKADQLIHLPYQSYDYILRFFNEAAIDPSTEELFVTLYRIAADSYIANALIGAAKNGKKVTVFVELKARFDEANNIRWAKKMKAAGVKIVYSIPGLKVHAKIALVHKKSGLKHSYYGLLATGNFNEATARFYCDQVLMTTNKDITKELDLLFAYLQSREQPSSYNFLKFEHLLVAQFNLQQRFELLIDREIEHVKQGRKGRIVIKLNNLQERNMIVKLYEASCAGVKIDLIIRSICCLVPGITDLSENISITRIVDRYLEHSRIFYFANNGEDELFMGSADWMNRNLHSRIEVCFPVLAVNPKEQVKQVLKLQLKGNSKAVVLGEDNTTERLHHKAEERHQSQAEIYDYVKLLKKSS</sequence>
<dbReference type="HOGENOM" id="CLU_009678_6_1_10"/>
<dbReference type="NCBIfam" id="TIGR03705">
    <property type="entry name" value="poly_P_kin"/>
    <property type="match status" value="1"/>
</dbReference>
<dbReference type="GO" id="GO:0008976">
    <property type="term" value="F:polyphosphate kinase activity"/>
    <property type="evidence" value="ECO:0007669"/>
    <property type="project" value="UniProtKB-UniRule"/>
</dbReference>
<keyword evidence="5 6" id="KW-0067">ATP-binding</keyword>
<dbReference type="Gene3D" id="1.20.58.310">
    <property type="entry name" value="Polyphosphate kinase N-terminal domain"/>
    <property type="match status" value="1"/>
</dbReference>
<feature type="active site" description="Phosphohistidine intermediate" evidence="6">
    <location>
        <position position="428"/>
    </location>
</feature>
<keyword evidence="1 6" id="KW-0597">Phosphoprotein</keyword>
<dbReference type="Proteomes" id="UP000007590">
    <property type="component" value="Chromosome"/>
</dbReference>
<dbReference type="Gene3D" id="3.30.1840.10">
    <property type="entry name" value="Polyphosphate kinase middle domain"/>
    <property type="match status" value="1"/>
</dbReference>
<keyword evidence="2 6" id="KW-0808">Transferase</keyword>
<evidence type="ECO:0000259" key="9">
    <source>
        <dbReference type="Pfam" id="PF13089"/>
    </source>
</evidence>
<dbReference type="SUPFAM" id="SSF140356">
    <property type="entry name" value="PPK N-terminal domain-like"/>
    <property type="match status" value="1"/>
</dbReference>
<gene>
    <name evidence="6" type="primary">ppk</name>
    <name evidence="12" type="ordered locus">Solca_1450</name>
</gene>